<dbReference type="PANTHER" id="PTHR31251:SF108">
    <property type="entry name" value="SQUAMOSA PROMOTER-BINDING-LIKE PROTEIN 7"/>
    <property type="match status" value="1"/>
</dbReference>
<organism evidence="8">
    <name type="scientific">Picea sitchensis</name>
    <name type="common">Sitka spruce</name>
    <name type="synonym">Pinus sitchensis</name>
    <dbReference type="NCBI Taxonomy" id="3332"/>
    <lineage>
        <taxon>Eukaryota</taxon>
        <taxon>Viridiplantae</taxon>
        <taxon>Streptophyta</taxon>
        <taxon>Embryophyta</taxon>
        <taxon>Tracheophyta</taxon>
        <taxon>Spermatophyta</taxon>
        <taxon>Pinopsida</taxon>
        <taxon>Pinidae</taxon>
        <taxon>Conifers I</taxon>
        <taxon>Pinales</taxon>
        <taxon>Pinaceae</taxon>
        <taxon>Picea</taxon>
    </lineage>
</organism>
<dbReference type="SUPFAM" id="SSF103612">
    <property type="entry name" value="SBT domain"/>
    <property type="match status" value="1"/>
</dbReference>
<dbReference type="PANTHER" id="PTHR31251">
    <property type="entry name" value="SQUAMOSA PROMOTER-BINDING-LIKE PROTEIN 4"/>
    <property type="match status" value="1"/>
</dbReference>
<evidence type="ECO:0000256" key="2">
    <source>
        <dbReference type="ARBA" id="ARBA00022771"/>
    </source>
</evidence>
<evidence type="ECO:0000256" key="6">
    <source>
        <dbReference type="SAM" id="Phobius"/>
    </source>
</evidence>
<evidence type="ECO:0000256" key="3">
    <source>
        <dbReference type="ARBA" id="ARBA00022833"/>
    </source>
</evidence>
<sequence length="997" mass="112388">MKQSDTRNPDVIRSSREQEGRETTAAMADLLDDSVASVLDAGNWEWDSVLDFSIGSLPHILPWQSEELSDDLSERLLPSQVLEVNQAREVQNASPRNRSQDAEEEEKAAASSRIRKREVQNASPRNRSQDAEEEEKAAASSRIRKRDPRLICSNFLAGRVPCACPEMDNMEEELSRKRAKVVVLRCQVPSCEADISHLKGYHRRHRVCLCCANAATVVLDDVPQRYCQQCGKFHLLTDFDEGKRSCRRKLERHNNRRRRKPVNVVEASVQEQTLRAESALQSADTEPHNNGKSGQASKSFSYPGCGEKQSSSGSEERNISEVEQPYKGDSSLKNVGSRSDDVSKISSSSMPVKVSTELEGKLFPERDIGSGEKFDDEDVRVVENSRAIMLVGPRNGDNGSTYAELNEQSYTGMPMEENSHKDRFPHNISGRSEKDEGAGPLKSSLSSNRHDKHLSYTSVCPTGRISFKLYDWNPAEFPRRLRQQILQWLADMPIELEGYIRPGCTILTAFIALPQFMWEKLFANSPGYIHSLLNGSESILSGKGNMLVYLNDTIMQIKNGEACLVDTKMDMRIPKLLSVHPISFEAGYPIEIVACGRNLLQSKYRFLISFHGNYLHYGTCEAIPLGNPGSSFRSKENIFHSSNHESFKIFIPSTDPRLFGPAFIEVENEYGISNFIPILIGDKEICSEFQMLEQEVVKSGFCCRSNHGLAIGSSNSDICEQNVVKRQSILELLLDIGWVLKDPEPDENKVPVNFVHIQRLNCLFSYLINGHLLAMTEKVLHSPKVVKMLRQVYGKSNEVNGADIKLLQNYVEHAWQSLRKKPNYKVTTDFQWFLDNVVLQGCPSSMKIATLSCNQQPRKVSQESQEMEPLLEIQTETRPSSGIESIDTRVLSVEENNMLTPLLEKECSSSIASDMKYNSTWRGPKIEVAEYTRKMKVCLKGDIRVDRRIFILAITVISVCAGICVVLQHPHQVMEISMSLRRCLSGLRKAHEDISRP</sequence>
<keyword evidence="3" id="KW-0862">Zinc</keyword>
<name>B8LQP1_PICSI</name>
<dbReference type="AlphaFoldDB" id="B8LQP1"/>
<feature type="domain" description="SBP-type" evidence="7">
    <location>
        <begin position="183"/>
        <end position="260"/>
    </location>
</feature>
<keyword evidence="6" id="KW-0812">Transmembrane</keyword>
<dbReference type="GO" id="GO:0005634">
    <property type="term" value="C:nucleus"/>
    <property type="evidence" value="ECO:0007669"/>
    <property type="project" value="InterPro"/>
</dbReference>
<keyword evidence="2 4" id="KW-0863">Zinc-finger</keyword>
<dbReference type="GO" id="GO:0008270">
    <property type="term" value="F:zinc ion binding"/>
    <property type="evidence" value="ECO:0007669"/>
    <property type="project" value="UniProtKB-KW"/>
</dbReference>
<feature type="compositionally biased region" description="Basic residues" evidence="5">
    <location>
        <begin position="251"/>
        <end position="261"/>
    </location>
</feature>
<dbReference type="Pfam" id="PF03110">
    <property type="entry name" value="SBP"/>
    <property type="match status" value="1"/>
</dbReference>
<reference evidence="8" key="1">
    <citation type="submission" date="2007-06" db="EMBL/GenBank/DDBJ databases">
        <title>Full length cDNA sequences from Sitka Spruce (Picea sitchensis).</title>
        <authorList>
            <person name="Ralph S.G."/>
            <person name="Chun H.E."/>
            <person name="Liao N."/>
            <person name="Ali J."/>
            <person name="Reid K."/>
            <person name="Kolosova N."/>
            <person name="Cooper N."/>
            <person name="Cullis C."/>
            <person name="Jancsik S."/>
            <person name="Moore R."/>
            <person name="Mayo M."/>
            <person name="Wagner S."/>
            <person name="Holt R.A."/>
            <person name="Jones S.J.M."/>
            <person name="Marra M.A."/>
            <person name="Ritland C.E."/>
            <person name="Ritland K."/>
            <person name="Bohlmann J."/>
        </authorList>
    </citation>
    <scope>NUCLEOTIDE SEQUENCE</scope>
    <source>
        <tissue evidence="8">Bark</tissue>
    </source>
</reference>
<evidence type="ECO:0000256" key="1">
    <source>
        <dbReference type="ARBA" id="ARBA00022723"/>
    </source>
</evidence>
<feature type="compositionally biased region" description="Basic and acidic residues" evidence="5">
    <location>
        <begin position="314"/>
        <end position="326"/>
    </location>
</feature>
<feature type="compositionally biased region" description="Polar residues" evidence="5">
    <location>
        <begin position="88"/>
        <end position="97"/>
    </location>
</feature>
<evidence type="ECO:0000259" key="7">
    <source>
        <dbReference type="PROSITE" id="PS51141"/>
    </source>
</evidence>
<feature type="compositionally biased region" description="Polar residues" evidence="5">
    <location>
        <begin position="269"/>
        <end position="300"/>
    </location>
</feature>
<feature type="region of interest" description="Disordered" evidence="5">
    <location>
        <begin position="413"/>
        <end position="448"/>
    </location>
</feature>
<feature type="region of interest" description="Disordered" evidence="5">
    <location>
        <begin position="251"/>
        <end position="353"/>
    </location>
</feature>
<dbReference type="Pfam" id="PF26102">
    <property type="entry name" value="Ig_SPL7"/>
    <property type="match status" value="1"/>
</dbReference>
<protein>
    <recommendedName>
        <fullName evidence="7">SBP-type domain-containing protein</fullName>
    </recommendedName>
</protein>
<dbReference type="InterPro" id="IPR036893">
    <property type="entry name" value="SBP_sf"/>
</dbReference>
<dbReference type="PROSITE" id="PS51141">
    <property type="entry name" value="ZF_SBP"/>
    <property type="match status" value="1"/>
</dbReference>
<evidence type="ECO:0000256" key="5">
    <source>
        <dbReference type="SAM" id="MobiDB-lite"/>
    </source>
</evidence>
<feature type="region of interest" description="Disordered" evidence="5">
    <location>
        <begin position="86"/>
        <end position="142"/>
    </location>
</feature>
<feature type="compositionally biased region" description="Basic and acidic residues" evidence="5">
    <location>
        <begin position="417"/>
        <end position="437"/>
    </location>
</feature>
<dbReference type="Gene3D" id="4.10.1100.10">
    <property type="entry name" value="Transcription factor, SBP-box domain"/>
    <property type="match status" value="1"/>
</dbReference>
<keyword evidence="1" id="KW-0479">Metal-binding</keyword>
<dbReference type="InterPro" id="IPR004333">
    <property type="entry name" value="SBP_dom"/>
</dbReference>
<feature type="region of interest" description="Disordered" evidence="5">
    <location>
        <begin position="1"/>
        <end position="23"/>
    </location>
</feature>
<proteinExistence type="evidence at transcript level"/>
<accession>B8LQP1</accession>
<feature type="compositionally biased region" description="Basic and acidic residues" evidence="5">
    <location>
        <begin position="1"/>
        <end position="22"/>
    </location>
</feature>
<feature type="compositionally biased region" description="Low complexity" evidence="5">
    <location>
        <begin position="344"/>
        <end position="353"/>
    </location>
</feature>
<keyword evidence="6" id="KW-1133">Transmembrane helix</keyword>
<dbReference type="EMBL" id="EF678197">
    <property type="protein sequence ID" value="ABR17971.1"/>
    <property type="molecule type" value="mRNA"/>
</dbReference>
<feature type="transmembrane region" description="Helical" evidence="6">
    <location>
        <begin position="949"/>
        <end position="967"/>
    </location>
</feature>
<keyword evidence="6" id="KW-0472">Membrane</keyword>
<evidence type="ECO:0000313" key="8">
    <source>
        <dbReference type="EMBL" id="ABR17971.1"/>
    </source>
</evidence>
<dbReference type="InterPro" id="IPR044817">
    <property type="entry name" value="SBP-like"/>
</dbReference>
<dbReference type="GO" id="GO:0003677">
    <property type="term" value="F:DNA binding"/>
    <property type="evidence" value="ECO:0007669"/>
    <property type="project" value="InterPro"/>
</dbReference>
<evidence type="ECO:0000256" key="4">
    <source>
        <dbReference type="PROSITE-ProRule" id="PRU00470"/>
    </source>
</evidence>